<reference evidence="2 3" key="1">
    <citation type="submission" date="2014-06" db="EMBL/GenBank/DDBJ databases">
        <title>Whole Genome Sequences of Three Symbiotic Endozoicomonas Bacteria.</title>
        <authorList>
            <person name="Neave M.J."/>
            <person name="Apprill A."/>
            <person name="Voolstra C.R."/>
        </authorList>
    </citation>
    <scope>NUCLEOTIDE SEQUENCE [LARGE SCALE GENOMIC DNA]</scope>
    <source>
        <strain evidence="2 3">DSM 22380</strain>
    </source>
</reference>
<dbReference type="EMBL" id="JOJP01000001">
    <property type="protein sequence ID" value="KEI72183.1"/>
    <property type="molecule type" value="Genomic_DNA"/>
</dbReference>
<sequence length="89" mass="9580">MNSSETTSGLWSRLRTTAMKIRKNGLKEVTGVVSFSLFFMMGLVTLGACLLAGVAAVIIAKWQHYKTRKNDVAAPADAQEPNNNPIVAA</sequence>
<proteinExistence type="predicted"/>
<feature type="transmembrane region" description="Helical" evidence="1">
    <location>
        <begin position="35"/>
        <end position="60"/>
    </location>
</feature>
<evidence type="ECO:0000313" key="2">
    <source>
        <dbReference type="EMBL" id="KEI72183.1"/>
    </source>
</evidence>
<evidence type="ECO:0000256" key="1">
    <source>
        <dbReference type="SAM" id="Phobius"/>
    </source>
</evidence>
<gene>
    <name evidence="2" type="ORF">GV64_16915</name>
</gene>
<keyword evidence="1" id="KW-1133">Transmembrane helix</keyword>
<accession>A0A081KDF7</accession>
<dbReference type="AlphaFoldDB" id="A0A081KDF7"/>
<keyword evidence="1" id="KW-0812">Transmembrane</keyword>
<name>A0A081KDF7_9GAMM</name>
<dbReference type="RefSeq" id="WP_020583922.1">
    <property type="nucleotide sequence ID" value="NZ_JOJP01000001.1"/>
</dbReference>
<keyword evidence="3" id="KW-1185">Reference proteome</keyword>
<evidence type="ECO:0000313" key="3">
    <source>
        <dbReference type="Proteomes" id="UP000027997"/>
    </source>
</evidence>
<dbReference type="STRING" id="305900.GV64_16915"/>
<keyword evidence="1" id="KW-0472">Membrane</keyword>
<dbReference type="eggNOG" id="ENOG502ZIEJ">
    <property type="taxonomic scope" value="Bacteria"/>
</dbReference>
<organism evidence="2 3">
    <name type="scientific">Endozoicomonas elysicola</name>
    <dbReference type="NCBI Taxonomy" id="305900"/>
    <lineage>
        <taxon>Bacteria</taxon>
        <taxon>Pseudomonadati</taxon>
        <taxon>Pseudomonadota</taxon>
        <taxon>Gammaproteobacteria</taxon>
        <taxon>Oceanospirillales</taxon>
        <taxon>Endozoicomonadaceae</taxon>
        <taxon>Endozoicomonas</taxon>
    </lineage>
</organism>
<protein>
    <submittedName>
        <fullName evidence="2">Uncharacterized protein</fullName>
    </submittedName>
</protein>
<comment type="caution">
    <text evidence="2">The sequence shown here is derived from an EMBL/GenBank/DDBJ whole genome shotgun (WGS) entry which is preliminary data.</text>
</comment>
<dbReference type="Proteomes" id="UP000027997">
    <property type="component" value="Unassembled WGS sequence"/>
</dbReference>